<evidence type="ECO:0000256" key="4">
    <source>
        <dbReference type="RuleBase" id="RU361187"/>
    </source>
</evidence>
<evidence type="ECO:0000256" key="2">
    <source>
        <dbReference type="ARBA" id="ARBA00022801"/>
    </source>
</evidence>
<dbReference type="GO" id="GO:0005975">
    <property type="term" value="P:carbohydrate metabolic process"/>
    <property type="evidence" value="ECO:0007669"/>
    <property type="project" value="InterPro"/>
</dbReference>
<organism evidence="6 7">
    <name type="scientific">Deminuibacter soli</name>
    <dbReference type="NCBI Taxonomy" id="2291815"/>
    <lineage>
        <taxon>Bacteria</taxon>
        <taxon>Pseudomonadati</taxon>
        <taxon>Bacteroidota</taxon>
        <taxon>Chitinophagia</taxon>
        <taxon>Chitinophagales</taxon>
        <taxon>Chitinophagaceae</taxon>
        <taxon>Deminuibacter</taxon>
    </lineage>
</organism>
<comment type="caution">
    <text evidence="6">The sequence shown here is derived from an EMBL/GenBank/DDBJ whole genome shotgun (WGS) entry which is preliminary data.</text>
</comment>
<dbReference type="Pfam" id="PF04616">
    <property type="entry name" value="Glyco_hydro_43"/>
    <property type="match status" value="1"/>
</dbReference>
<evidence type="ECO:0000256" key="3">
    <source>
        <dbReference type="ARBA" id="ARBA00023295"/>
    </source>
</evidence>
<keyword evidence="5" id="KW-0732">Signal</keyword>
<evidence type="ECO:0000256" key="1">
    <source>
        <dbReference type="ARBA" id="ARBA00009865"/>
    </source>
</evidence>
<dbReference type="PANTHER" id="PTHR22925:SF3">
    <property type="entry name" value="GLYCOSYL HYDROLASE FAMILY PROTEIN 43"/>
    <property type="match status" value="1"/>
</dbReference>
<name>A0A3E1NHD0_9BACT</name>
<dbReference type="GO" id="GO:0004553">
    <property type="term" value="F:hydrolase activity, hydrolyzing O-glycosyl compounds"/>
    <property type="evidence" value="ECO:0007669"/>
    <property type="project" value="InterPro"/>
</dbReference>
<gene>
    <name evidence="6" type="ORF">DXN05_15125</name>
</gene>
<feature type="chain" id="PRO_5017682394" evidence="5">
    <location>
        <begin position="36"/>
        <end position="372"/>
    </location>
</feature>
<protein>
    <submittedName>
        <fullName evidence="6">Glycosyl hydrolase family 43</fullName>
    </submittedName>
</protein>
<feature type="signal peptide" evidence="5">
    <location>
        <begin position="1"/>
        <end position="35"/>
    </location>
</feature>
<dbReference type="Gene3D" id="2.115.10.20">
    <property type="entry name" value="Glycosyl hydrolase domain, family 43"/>
    <property type="match status" value="1"/>
</dbReference>
<dbReference type="CDD" id="cd18825">
    <property type="entry name" value="GH43_CtGH43-like"/>
    <property type="match status" value="1"/>
</dbReference>
<dbReference type="Proteomes" id="UP000261284">
    <property type="component" value="Unassembled WGS sequence"/>
</dbReference>
<evidence type="ECO:0000313" key="7">
    <source>
        <dbReference type="Proteomes" id="UP000261284"/>
    </source>
</evidence>
<accession>A0A3E1NHD0</accession>
<proteinExistence type="inferred from homology"/>
<sequence>MQTLIKQMNADNISRLIKNCAVVFCLITAGTALHAQVSTTLKPITKITPGTVWKDTNGEVIEAHGGGIMQQGNIYYWYGENHAKGEGNKTGISCYSSKDLLNWHNEGVVLPKEALPVAFRDSGACERPKVIYNDRTKKYVMWMHLVARGHLEADAGIAVADQPAGPFKYLYKTRPIRYNYGYRGGSARTYVGDPEEETKGNTFRDMTLFKDSDNKAYVIYASEDNATMYISLLNADYEAIATPAVLNKTWVRALPGAFREAPAVFKADGWYYMFTSGTTGWKPNPAKVYRAKTMLGKWEDMGNPCAGDEQQTSFRSQPTCVIPAPGRSAGNFIYMGDRWVGEALAQSTYVWLPFSVPADGNIRLQFYKEWSF</sequence>
<keyword evidence="3 4" id="KW-0326">Glycosidase</keyword>
<comment type="similarity">
    <text evidence="1 4">Belongs to the glycosyl hydrolase 43 family.</text>
</comment>
<dbReference type="AlphaFoldDB" id="A0A3E1NHD0"/>
<evidence type="ECO:0000313" key="6">
    <source>
        <dbReference type="EMBL" id="RFM27353.1"/>
    </source>
</evidence>
<evidence type="ECO:0000256" key="5">
    <source>
        <dbReference type="SAM" id="SignalP"/>
    </source>
</evidence>
<dbReference type="EMBL" id="QTJU01000005">
    <property type="protein sequence ID" value="RFM27353.1"/>
    <property type="molecule type" value="Genomic_DNA"/>
</dbReference>
<dbReference type="InterPro" id="IPR023296">
    <property type="entry name" value="Glyco_hydro_beta-prop_sf"/>
</dbReference>
<keyword evidence="7" id="KW-1185">Reference proteome</keyword>
<keyword evidence="2 4" id="KW-0378">Hydrolase</keyword>
<dbReference type="InterPro" id="IPR006710">
    <property type="entry name" value="Glyco_hydro_43"/>
</dbReference>
<reference evidence="6 7" key="1">
    <citation type="submission" date="2018-08" db="EMBL/GenBank/DDBJ databases">
        <title>Chitinophagaceae sp. K23C18032701, a novel bacterium isolated from forest soil.</title>
        <authorList>
            <person name="Wang C."/>
        </authorList>
    </citation>
    <scope>NUCLEOTIDE SEQUENCE [LARGE SCALE GENOMIC DNA]</scope>
    <source>
        <strain evidence="6 7">K23C18032701</strain>
    </source>
</reference>
<dbReference type="PANTHER" id="PTHR22925">
    <property type="entry name" value="GLYCOSYL HYDROLASE 43 FAMILY MEMBER"/>
    <property type="match status" value="1"/>
</dbReference>
<dbReference type="SUPFAM" id="SSF75005">
    <property type="entry name" value="Arabinanase/levansucrase/invertase"/>
    <property type="match status" value="1"/>
</dbReference>